<evidence type="ECO:0000256" key="1">
    <source>
        <dbReference type="SAM" id="MobiDB-lite"/>
    </source>
</evidence>
<gene>
    <name evidence="2" type="ORF">MNBD_GAMMA18-530</name>
</gene>
<evidence type="ECO:0008006" key="3">
    <source>
        <dbReference type="Google" id="ProtNLM"/>
    </source>
</evidence>
<reference evidence="2" key="1">
    <citation type="submission" date="2018-06" db="EMBL/GenBank/DDBJ databases">
        <authorList>
            <person name="Zhirakovskaya E."/>
        </authorList>
    </citation>
    <scope>NUCLEOTIDE SEQUENCE</scope>
</reference>
<proteinExistence type="predicted"/>
<name>A0A3B0ZKY0_9ZZZZ</name>
<protein>
    <recommendedName>
        <fullName evidence="3">Lipoprotein</fullName>
    </recommendedName>
</protein>
<dbReference type="AlphaFoldDB" id="A0A3B0ZKY0"/>
<organism evidence="2">
    <name type="scientific">hydrothermal vent metagenome</name>
    <dbReference type="NCBI Taxonomy" id="652676"/>
    <lineage>
        <taxon>unclassified sequences</taxon>
        <taxon>metagenomes</taxon>
        <taxon>ecological metagenomes</taxon>
    </lineage>
</organism>
<sequence>MKHTSYNWQIIYAILILLLLSGCEDPNRAAAIERITQAEQRLDTLRSALDNGGVRNAALVERYARSIKREQPEMAAIADIMAKDATTKGALFKHLQTRLDEIKRMQQVHSEPKTLLMESESLLRAMAIPAYNSALTDTVNALADISNGSLPRVSSMSKEEEALVNDASDYGAGSQLVGNPAYGQWNQSSGGTSFWAWYGMYSMFSNLTGGGRSILYNDWDRHRPYSHYQDRGVHQYGSQKSRQRASSYQKSNTKSYQSSTRKGSTYAKGSGVKARNASGYVASKSTGQYGGSSKSSSYGSGSKNSSYGSGSKSSSYGGSFRGSSSSRSFGGGGK</sequence>
<accession>A0A3B0ZKY0</accession>
<dbReference type="EMBL" id="UOFP01000205">
    <property type="protein sequence ID" value="VAW87977.1"/>
    <property type="molecule type" value="Genomic_DNA"/>
</dbReference>
<feature type="region of interest" description="Disordered" evidence="1">
    <location>
        <begin position="230"/>
        <end position="334"/>
    </location>
</feature>
<evidence type="ECO:0000313" key="2">
    <source>
        <dbReference type="EMBL" id="VAW87977.1"/>
    </source>
</evidence>
<feature type="compositionally biased region" description="Polar residues" evidence="1">
    <location>
        <begin position="236"/>
        <end position="263"/>
    </location>
</feature>
<feature type="compositionally biased region" description="Low complexity" evidence="1">
    <location>
        <begin position="283"/>
        <end position="328"/>
    </location>
</feature>
<dbReference type="PROSITE" id="PS51257">
    <property type="entry name" value="PROKAR_LIPOPROTEIN"/>
    <property type="match status" value="1"/>
</dbReference>